<evidence type="ECO:0000313" key="2">
    <source>
        <dbReference type="EMBL" id="RFU27568.1"/>
    </source>
</evidence>
<feature type="compositionally biased region" description="Polar residues" evidence="1">
    <location>
        <begin position="1"/>
        <end position="23"/>
    </location>
</feature>
<dbReference type="PANTHER" id="PTHR38167:SF1">
    <property type="entry name" value="C2H2-TYPE DOMAIN-CONTAINING PROTEIN"/>
    <property type="match status" value="1"/>
</dbReference>
<reference evidence="2 3" key="1">
    <citation type="submission" date="2018-05" db="EMBL/GenBank/DDBJ databases">
        <title>Draft genome sequence of Scytalidium lignicola DSM 105466, a ubiquitous saprotrophic fungus.</title>
        <authorList>
            <person name="Buettner E."/>
            <person name="Gebauer A.M."/>
            <person name="Hofrichter M."/>
            <person name="Liers C."/>
            <person name="Kellner H."/>
        </authorList>
    </citation>
    <scope>NUCLEOTIDE SEQUENCE [LARGE SCALE GENOMIC DNA]</scope>
    <source>
        <strain evidence="2 3">DSM 105466</strain>
    </source>
</reference>
<gene>
    <name evidence="2" type="ORF">B7463_g8782</name>
</gene>
<dbReference type="STRING" id="5539.A0A3E2H2D1"/>
<dbReference type="OMA" id="CENCDAY"/>
<evidence type="ECO:0008006" key="4">
    <source>
        <dbReference type="Google" id="ProtNLM"/>
    </source>
</evidence>
<dbReference type="EMBL" id="NCSJ02000200">
    <property type="protein sequence ID" value="RFU27568.1"/>
    <property type="molecule type" value="Genomic_DNA"/>
</dbReference>
<feature type="compositionally biased region" description="Acidic residues" evidence="1">
    <location>
        <begin position="115"/>
        <end position="140"/>
    </location>
</feature>
<evidence type="ECO:0000313" key="3">
    <source>
        <dbReference type="Proteomes" id="UP000258309"/>
    </source>
</evidence>
<feature type="non-terminal residue" evidence="2">
    <location>
        <position position="285"/>
    </location>
</feature>
<proteinExistence type="predicted"/>
<protein>
    <recommendedName>
        <fullName evidence="4">C2H2-type domain-containing protein</fullName>
    </recommendedName>
</protein>
<evidence type="ECO:0000256" key="1">
    <source>
        <dbReference type="SAM" id="MobiDB-lite"/>
    </source>
</evidence>
<dbReference type="AlphaFoldDB" id="A0A3E2H2D1"/>
<name>A0A3E2H2D1_SCYLI</name>
<feature type="region of interest" description="Disordered" evidence="1">
    <location>
        <begin position="1"/>
        <end position="53"/>
    </location>
</feature>
<accession>A0A3E2H2D1</accession>
<dbReference type="Proteomes" id="UP000258309">
    <property type="component" value="Unassembled WGS sequence"/>
</dbReference>
<keyword evidence="3" id="KW-1185">Reference proteome</keyword>
<sequence length="285" mass="32626">MASEFFESQSPHESNQYPQTSEDANLGLKATAIEDNETRSTRRDPLTTIQNGVRRNENNAGAISPAVYQAINTLNIERLREEMVLLAKTDPAVHQRLASRLTVPGKDVIRYHEDTESEDGYELGGESDDNDEEEDQEEGDQQPKKQQCPPPKQDKPIAVGNDETTPRYVQCENCDAYFDVTQNKTGDCRWHPGHKNVYDDEDFWADHDEQIHGYLDDLKDDSEYAEGYIYDCCNKRSDLSPCKYTRHKAASNVIVQAPPMPNSSHLSRKRKAEDELRHPIRKLWE</sequence>
<comment type="caution">
    <text evidence="2">The sequence shown here is derived from an EMBL/GenBank/DDBJ whole genome shotgun (WGS) entry which is preliminary data.</text>
</comment>
<feature type="region of interest" description="Disordered" evidence="1">
    <location>
        <begin position="108"/>
        <end position="161"/>
    </location>
</feature>
<dbReference type="PANTHER" id="PTHR38167">
    <property type="entry name" value="C2H2-TYPE DOMAIN-CONTAINING PROTEIN"/>
    <property type="match status" value="1"/>
</dbReference>
<organism evidence="2 3">
    <name type="scientific">Scytalidium lignicola</name>
    <name type="common">Hyphomycete</name>
    <dbReference type="NCBI Taxonomy" id="5539"/>
    <lineage>
        <taxon>Eukaryota</taxon>
        <taxon>Fungi</taxon>
        <taxon>Dikarya</taxon>
        <taxon>Ascomycota</taxon>
        <taxon>Pezizomycotina</taxon>
        <taxon>Leotiomycetes</taxon>
        <taxon>Leotiomycetes incertae sedis</taxon>
        <taxon>Scytalidium</taxon>
    </lineage>
</organism>
<feature type="non-terminal residue" evidence="2">
    <location>
        <position position="1"/>
    </location>
</feature>
<feature type="compositionally biased region" description="Basic and acidic residues" evidence="1">
    <location>
        <begin position="36"/>
        <end position="45"/>
    </location>
</feature>
<dbReference type="OrthoDB" id="5422613at2759"/>